<evidence type="ECO:0000256" key="3">
    <source>
        <dbReference type="ARBA" id="ARBA00022692"/>
    </source>
</evidence>
<dbReference type="GO" id="GO:0005886">
    <property type="term" value="C:plasma membrane"/>
    <property type="evidence" value="ECO:0007669"/>
    <property type="project" value="UniProtKB-SubCell"/>
</dbReference>
<proteinExistence type="predicted"/>
<name>A0A223I076_THETR</name>
<dbReference type="Proteomes" id="UP000214975">
    <property type="component" value="Chromosome"/>
</dbReference>
<dbReference type="GO" id="GO:0044341">
    <property type="term" value="P:sodium-dependent phosphate transport"/>
    <property type="evidence" value="ECO:0007669"/>
    <property type="project" value="InterPro"/>
</dbReference>
<keyword evidence="2" id="KW-1003">Cell membrane</keyword>
<reference evidence="6 7" key="1">
    <citation type="submission" date="2016-08" db="EMBL/GenBank/DDBJ databases">
        <title>A novel genetic cassette of butanologenic Thermoanaerobacterium thermosaccharolyticum that directly convert cellulose to butanol.</title>
        <authorList>
            <person name="Li T."/>
            <person name="He J."/>
        </authorList>
    </citation>
    <scope>NUCLEOTIDE SEQUENCE [LARGE SCALE GENOMIC DNA]</scope>
    <source>
        <strain evidence="6 7">TG57</strain>
    </source>
</reference>
<dbReference type="EMBL" id="CP016893">
    <property type="protein sequence ID" value="AST58132.1"/>
    <property type="molecule type" value="Genomic_DNA"/>
</dbReference>
<dbReference type="PANTHER" id="PTHR10010:SF46">
    <property type="entry name" value="SODIUM-DEPENDENT PHOSPHATE TRANSPORT PROTEIN 2B"/>
    <property type="match status" value="1"/>
</dbReference>
<comment type="subcellular location">
    <subcellularLocation>
        <location evidence="1">Cell membrane</location>
        <topology evidence="1">Multi-pass membrane protein</topology>
    </subcellularLocation>
</comment>
<evidence type="ECO:0000256" key="5">
    <source>
        <dbReference type="ARBA" id="ARBA00023136"/>
    </source>
</evidence>
<keyword evidence="5" id="KW-0472">Membrane</keyword>
<evidence type="ECO:0000313" key="6">
    <source>
        <dbReference type="EMBL" id="AST58132.1"/>
    </source>
</evidence>
<dbReference type="InterPro" id="IPR003841">
    <property type="entry name" value="Na/Pi_transpt"/>
</dbReference>
<evidence type="ECO:0000313" key="7">
    <source>
        <dbReference type="Proteomes" id="UP000214975"/>
    </source>
</evidence>
<evidence type="ECO:0000256" key="2">
    <source>
        <dbReference type="ARBA" id="ARBA00022475"/>
    </source>
</evidence>
<dbReference type="NCBIfam" id="NF037997">
    <property type="entry name" value="Na_Pi_symport"/>
    <property type="match status" value="1"/>
</dbReference>
<dbReference type="PANTHER" id="PTHR10010">
    <property type="entry name" value="SOLUTE CARRIER FAMILY 34 SODIUM PHOSPHATE , MEMBER 2-RELATED"/>
    <property type="match status" value="1"/>
</dbReference>
<evidence type="ECO:0000256" key="1">
    <source>
        <dbReference type="ARBA" id="ARBA00004651"/>
    </source>
</evidence>
<keyword evidence="4" id="KW-1133">Transmembrane helix</keyword>
<gene>
    <name evidence="6" type="ORF">Thert_02206</name>
</gene>
<evidence type="ECO:0000256" key="4">
    <source>
        <dbReference type="ARBA" id="ARBA00022989"/>
    </source>
</evidence>
<dbReference type="GO" id="GO:0005436">
    <property type="term" value="F:sodium:phosphate symporter activity"/>
    <property type="evidence" value="ECO:0007669"/>
    <property type="project" value="InterPro"/>
</dbReference>
<protein>
    <submittedName>
        <fullName evidence="6">Sodium:phosphate symporter</fullName>
    </submittedName>
</protein>
<organism evidence="6 7">
    <name type="scientific">Thermoanaerobacterium thermosaccharolyticum</name>
    <name type="common">Clostridium thermosaccharolyticum</name>
    <dbReference type="NCBI Taxonomy" id="1517"/>
    <lineage>
        <taxon>Bacteria</taxon>
        <taxon>Bacillati</taxon>
        <taxon>Bacillota</taxon>
        <taxon>Clostridia</taxon>
        <taxon>Thermoanaerobacterales</taxon>
        <taxon>Thermoanaerobacteraceae</taxon>
        <taxon>Thermoanaerobacterium</taxon>
    </lineage>
</organism>
<accession>A0A223I076</accession>
<dbReference type="AlphaFoldDB" id="A0A223I076"/>
<dbReference type="Pfam" id="PF02690">
    <property type="entry name" value="Na_Pi_cotrans"/>
    <property type="match status" value="2"/>
</dbReference>
<sequence>MFNIIIFVSLGIGIFILGLVLLTTSLKIISKERVKILIDKYTGNIYLSIFIGFILSIIMQSSSMTTIVAVSMADAGLLNLYTAAGITMGANIGTTVAVQLYAFDLYSLIPYAIFFGSILRFQKKKLLKFIGNILLGLGIIFAGLKIIDMAVSPLRNFSEINNFVSITENPVYGIFIGIVMALIMQSSTFCIAMLQVLATAKIMPVYNTLFMIYGLNIGTCSEAFLMSLATNREGKKIAIFNILFNIIGTMIFVPLTPYYYAILKYITPNNVSRQIANGHMFFNIISTILVLPIMKYLFSFIEILIGNDAK</sequence>
<dbReference type="RefSeq" id="WP_094397574.1">
    <property type="nucleotide sequence ID" value="NZ_CP016893.1"/>
</dbReference>
<keyword evidence="3" id="KW-0812">Transmembrane</keyword>